<proteinExistence type="predicted"/>
<comment type="caution">
    <text evidence="2">The sequence shown here is derived from an EMBL/GenBank/DDBJ whole genome shotgun (WGS) entry which is preliminary data.</text>
</comment>
<dbReference type="Proteomes" id="UP000527355">
    <property type="component" value="Unassembled WGS sequence"/>
</dbReference>
<evidence type="ECO:0000256" key="1">
    <source>
        <dbReference type="SAM" id="MobiDB-lite"/>
    </source>
</evidence>
<name>A0A7J8ALZ8_MYOMY</name>
<organism evidence="2 3">
    <name type="scientific">Myotis myotis</name>
    <name type="common">Greater mouse-eared bat</name>
    <name type="synonym">Vespertilio myotis</name>
    <dbReference type="NCBI Taxonomy" id="51298"/>
    <lineage>
        <taxon>Eukaryota</taxon>
        <taxon>Metazoa</taxon>
        <taxon>Chordata</taxon>
        <taxon>Craniata</taxon>
        <taxon>Vertebrata</taxon>
        <taxon>Euteleostomi</taxon>
        <taxon>Mammalia</taxon>
        <taxon>Eutheria</taxon>
        <taxon>Laurasiatheria</taxon>
        <taxon>Chiroptera</taxon>
        <taxon>Yangochiroptera</taxon>
        <taxon>Vespertilionidae</taxon>
        <taxon>Myotis</taxon>
    </lineage>
</organism>
<gene>
    <name evidence="2" type="ORF">mMyoMyo1_007790</name>
</gene>
<accession>A0A7J8ALZ8</accession>
<evidence type="ECO:0000313" key="2">
    <source>
        <dbReference type="EMBL" id="KAF6387275.1"/>
    </source>
</evidence>
<evidence type="ECO:0000313" key="3">
    <source>
        <dbReference type="Proteomes" id="UP000527355"/>
    </source>
</evidence>
<protein>
    <submittedName>
        <fullName evidence="2">Uncharacterized protein</fullName>
    </submittedName>
</protein>
<dbReference type="AlphaFoldDB" id="A0A7J8ALZ8"/>
<dbReference type="EMBL" id="JABWUV010000001">
    <property type="protein sequence ID" value="KAF6387275.1"/>
    <property type="molecule type" value="Genomic_DNA"/>
</dbReference>
<keyword evidence="3" id="KW-1185">Reference proteome</keyword>
<reference evidence="2 3" key="1">
    <citation type="journal article" date="2020" name="Nature">
        <title>Six reference-quality genomes reveal evolution of bat adaptations.</title>
        <authorList>
            <person name="Jebb D."/>
            <person name="Huang Z."/>
            <person name="Pippel M."/>
            <person name="Hughes G.M."/>
            <person name="Lavrichenko K."/>
            <person name="Devanna P."/>
            <person name="Winkler S."/>
            <person name="Jermiin L.S."/>
            <person name="Skirmuntt E.C."/>
            <person name="Katzourakis A."/>
            <person name="Burkitt-Gray L."/>
            <person name="Ray D.A."/>
            <person name="Sullivan K.A.M."/>
            <person name="Roscito J.G."/>
            <person name="Kirilenko B.M."/>
            <person name="Davalos L.M."/>
            <person name="Corthals A.P."/>
            <person name="Power M.L."/>
            <person name="Jones G."/>
            <person name="Ransome R.D."/>
            <person name="Dechmann D.K.N."/>
            <person name="Locatelli A.G."/>
            <person name="Puechmaille S.J."/>
            <person name="Fedrigo O."/>
            <person name="Jarvis E.D."/>
            <person name="Hiller M."/>
            <person name="Vernes S.C."/>
            <person name="Myers E.W."/>
            <person name="Teeling E.C."/>
        </authorList>
    </citation>
    <scope>NUCLEOTIDE SEQUENCE [LARGE SCALE GENOMIC DNA]</scope>
    <source>
        <strain evidence="2">MMyoMyo1</strain>
        <tissue evidence="2">Flight muscle</tissue>
    </source>
</reference>
<feature type="region of interest" description="Disordered" evidence="1">
    <location>
        <begin position="16"/>
        <end position="44"/>
    </location>
</feature>
<sequence>MEGNAGHEARTGVNLISTWGWGGGDPFQGPALPQPPSPQAWPGSVSRLESRWAFPGWGGWRRVLQALSRVQASTLRVPEGGRHKARGPHRIQDKLPVPTGRARPVPTLKHMRSCPGAVGR</sequence>
<feature type="region of interest" description="Disordered" evidence="1">
    <location>
        <begin position="78"/>
        <end position="120"/>
    </location>
</feature>